<feature type="region of interest" description="Disordered" evidence="3">
    <location>
        <begin position="89"/>
        <end position="147"/>
    </location>
</feature>
<dbReference type="InterPro" id="IPR012340">
    <property type="entry name" value="NA-bd_OB-fold"/>
</dbReference>
<dbReference type="EMBL" id="LR798190">
    <property type="protein sequence ID" value="CAB5079720.1"/>
    <property type="molecule type" value="Genomic_DNA"/>
</dbReference>
<evidence type="ECO:0000256" key="3">
    <source>
        <dbReference type="SAM" id="MobiDB-lite"/>
    </source>
</evidence>
<evidence type="ECO:0000256" key="2">
    <source>
        <dbReference type="PIRNR" id="PIRNR002070"/>
    </source>
</evidence>
<feature type="compositionally biased region" description="Basic and acidic residues" evidence="3">
    <location>
        <begin position="110"/>
        <end position="120"/>
    </location>
</feature>
<dbReference type="InterPro" id="IPR000424">
    <property type="entry name" value="Primosome_PriB/ssb"/>
</dbReference>
<name>A0A6J7VM97_9CAUD</name>
<dbReference type="Gene3D" id="2.40.50.140">
    <property type="entry name" value="Nucleic acid-binding proteins"/>
    <property type="match status" value="1"/>
</dbReference>
<dbReference type="PANTHER" id="PTHR10302">
    <property type="entry name" value="SINGLE-STRANDED DNA-BINDING PROTEIN"/>
    <property type="match status" value="1"/>
</dbReference>
<gene>
    <name evidence="4" type="ORF">UFOVP141_40</name>
</gene>
<dbReference type="PROSITE" id="PS50935">
    <property type="entry name" value="SSB"/>
    <property type="match status" value="1"/>
</dbReference>
<sequence length="147" mass="16102">MSFAFNKVIIGGNLTRDPQVKFTSKETAVANFGLAINARYKASDGTMKEDVTFVDVEAWGRTAELCGQYLTKGRAVLVEGRLKLDTWEKDGQKHSKMRVRADTVQFIGGGEKRDDPRSDPHPGNPDAPAERAKGTTPPPPADDEPPF</sequence>
<evidence type="ECO:0000313" key="4">
    <source>
        <dbReference type="EMBL" id="CAB5079720.1"/>
    </source>
</evidence>
<dbReference type="GO" id="GO:0003697">
    <property type="term" value="F:single-stranded DNA binding"/>
    <property type="evidence" value="ECO:0007669"/>
    <property type="project" value="InterPro"/>
</dbReference>
<dbReference type="Pfam" id="PF00436">
    <property type="entry name" value="SSB"/>
    <property type="match status" value="1"/>
</dbReference>
<dbReference type="InterPro" id="IPR011344">
    <property type="entry name" value="ssDNA-bd"/>
</dbReference>
<dbReference type="CDD" id="cd04496">
    <property type="entry name" value="SSB_OBF"/>
    <property type="match status" value="1"/>
</dbReference>
<protein>
    <recommendedName>
        <fullName evidence="2">Single-stranded DNA-binding protein</fullName>
    </recommendedName>
</protein>
<dbReference type="NCBIfam" id="TIGR00621">
    <property type="entry name" value="ssb"/>
    <property type="match status" value="1"/>
</dbReference>
<organism evidence="4">
    <name type="scientific">uncultured Caudovirales phage</name>
    <dbReference type="NCBI Taxonomy" id="2100421"/>
    <lineage>
        <taxon>Viruses</taxon>
        <taxon>Duplodnaviria</taxon>
        <taxon>Heunggongvirae</taxon>
        <taxon>Uroviricota</taxon>
        <taxon>Caudoviricetes</taxon>
        <taxon>Peduoviridae</taxon>
        <taxon>Maltschvirus</taxon>
        <taxon>Maltschvirus maltsch</taxon>
    </lineage>
</organism>
<evidence type="ECO:0000256" key="1">
    <source>
        <dbReference type="ARBA" id="ARBA00023125"/>
    </source>
</evidence>
<proteinExistence type="inferred from homology"/>
<accession>A0A6J7VM97</accession>
<dbReference type="PANTHER" id="PTHR10302:SF27">
    <property type="entry name" value="SINGLE-STRANDED DNA-BINDING PROTEIN"/>
    <property type="match status" value="1"/>
</dbReference>
<dbReference type="GO" id="GO:0009295">
    <property type="term" value="C:nucleoid"/>
    <property type="evidence" value="ECO:0007669"/>
    <property type="project" value="TreeGrafter"/>
</dbReference>
<keyword evidence="1 2" id="KW-0238">DNA-binding</keyword>
<dbReference type="HAMAP" id="MF_00984">
    <property type="entry name" value="SSB"/>
    <property type="match status" value="1"/>
</dbReference>
<dbReference type="GO" id="GO:0006260">
    <property type="term" value="P:DNA replication"/>
    <property type="evidence" value="ECO:0007669"/>
    <property type="project" value="InterPro"/>
</dbReference>
<reference evidence="4" key="1">
    <citation type="submission" date="2020-05" db="EMBL/GenBank/DDBJ databases">
        <authorList>
            <person name="Chiriac C."/>
            <person name="Salcher M."/>
            <person name="Ghai R."/>
            <person name="Kavagutti S V."/>
        </authorList>
    </citation>
    <scope>NUCLEOTIDE SEQUENCE</scope>
</reference>
<dbReference type="PIRSF" id="PIRSF002070">
    <property type="entry name" value="SSB"/>
    <property type="match status" value="1"/>
</dbReference>
<dbReference type="SUPFAM" id="SSF50249">
    <property type="entry name" value="Nucleic acid-binding proteins"/>
    <property type="match status" value="1"/>
</dbReference>